<comment type="caution">
    <text evidence="1">The sequence shown here is derived from an EMBL/GenBank/DDBJ whole genome shotgun (WGS) entry which is preliminary data.</text>
</comment>
<organism evidence="1 2">
    <name type="scientific">Caenorhabditis nigoni</name>
    <dbReference type="NCBI Taxonomy" id="1611254"/>
    <lineage>
        <taxon>Eukaryota</taxon>
        <taxon>Metazoa</taxon>
        <taxon>Ecdysozoa</taxon>
        <taxon>Nematoda</taxon>
        <taxon>Chromadorea</taxon>
        <taxon>Rhabditida</taxon>
        <taxon>Rhabditina</taxon>
        <taxon>Rhabditomorpha</taxon>
        <taxon>Rhabditoidea</taxon>
        <taxon>Rhabditidae</taxon>
        <taxon>Peloderinae</taxon>
        <taxon>Caenorhabditis</taxon>
    </lineage>
</organism>
<keyword evidence="2" id="KW-1185">Reference proteome</keyword>
<reference evidence="2" key="1">
    <citation type="submission" date="2017-10" db="EMBL/GenBank/DDBJ databases">
        <title>Rapid genome shrinkage in a self-fertile nematode reveals novel sperm competition proteins.</title>
        <authorList>
            <person name="Yin D."/>
            <person name="Schwarz E.M."/>
            <person name="Thomas C.G."/>
            <person name="Felde R.L."/>
            <person name="Korf I.F."/>
            <person name="Cutter A.D."/>
            <person name="Schartner C.M."/>
            <person name="Ralston E.J."/>
            <person name="Meyer B.J."/>
            <person name="Haag E.S."/>
        </authorList>
    </citation>
    <scope>NUCLEOTIDE SEQUENCE [LARGE SCALE GENOMIC DNA]</scope>
    <source>
        <strain evidence="2">JU1422</strain>
    </source>
</reference>
<name>A0A2G5TP74_9PELO</name>
<evidence type="ECO:0000313" key="1">
    <source>
        <dbReference type="EMBL" id="PIC29110.1"/>
    </source>
</evidence>
<protein>
    <submittedName>
        <fullName evidence="1">Uncharacterized protein</fullName>
    </submittedName>
</protein>
<proteinExistence type="predicted"/>
<dbReference type="AlphaFoldDB" id="A0A2G5TP74"/>
<sequence length="366" mass="43048">MTDAPTSAKPKFNFLEEMDIESMNLEELRIAIAQFDISLVANPTKWERVSLNNVLSSEKIHCLHSRFYSLRTEYDYIKRQKILNNLVMIKRKLESFLAESSIEKSFELSLKELQKTSASCDRVIQKFSDPEELWKCFYGEISTIAVPSNQLSNDENKQKENPTERQKYNSRKIDELRRIKSDCYRFWDDVLMQIRLVNAIEVCWGHLLKEEVSWELMHFQFKWTNDGFQEKYDKETEKRLWCRKKAIPPAELLRRIESLQERYCEGSTARTFTDFTIDSILKRIQLKQKEQQIKTFGTLPSLFPFPNVLDQRFPNMSLNFGFGVMNPLSLNTVLANPNDSGENNLSCQSMSPFLYDPKSNPFLYTL</sequence>
<evidence type="ECO:0000313" key="2">
    <source>
        <dbReference type="Proteomes" id="UP000230233"/>
    </source>
</evidence>
<dbReference type="Proteomes" id="UP000230233">
    <property type="component" value="Chromosome V"/>
</dbReference>
<dbReference type="EMBL" id="PDUG01000005">
    <property type="protein sequence ID" value="PIC29110.1"/>
    <property type="molecule type" value="Genomic_DNA"/>
</dbReference>
<dbReference type="OrthoDB" id="5895597at2759"/>
<accession>A0A2G5TP74</accession>
<gene>
    <name evidence="1" type="primary">Cnig_chr_V.g20810</name>
    <name evidence="1" type="ORF">B9Z55_020810</name>
</gene>